<evidence type="ECO:0000313" key="2">
    <source>
        <dbReference type="Proteomes" id="UP000240419"/>
    </source>
</evidence>
<comment type="caution">
    <text evidence="1">The sequence shown here is derived from an EMBL/GenBank/DDBJ whole genome shotgun (WGS) entry which is preliminary data.</text>
</comment>
<keyword evidence="2" id="KW-1185">Reference proteome</keyword>
<dbReference type="AlphaFoldDB" id="A0A2P7UVS8"/>
<dbReference type="Proteomes" id="UP000240419">
    <property type="component" value="Unassembled WGS sequence"/>
</dbReference>
<sequence length="66" mass="7489">MPLFATIWFLSVATCIYMVLIDDLPGDVDKWIGMFALATTKMMWSDLKRWVALRKSSKTDSSKGSI</sequence>
<dbReference type="EMBL" id="PXZM01000036">
    <property type="protein sequence ID" value="PSJ91087.1"/>
    <property type="molecule type" value="Genomic_DNA"/>
</dbReference>
<proteinExistence type="predicted"/>
<organism evidence="1 2">
    <name type="scientific">Brevibacillus fortis</name>
    <dbReference type="NCBI Taxonomy" id="2126352"/>
    <lineage>
        <taxon>Bacteria</taxon>
        <taxon>Bacillati</taxon>
        <taxon>Bacillota</taxon>
        <taxon>Bacilli</taxon>
        <taxon>Bacillales</taxon>
        <taxon>Paenibacillaceae</taxon>
        <taxon>Brevibacillus</taxon>
    </lineage>
</organism>
<protein>
    <submittedName>
        <fullName evidence="1">Uncharacterized protein</fullName>
    </submittedName>
</protein>
<name>A0A2P7UVS8_9BACL</name>
<reference evidence="1 2" key="1">
    <citation type="submission" date="2018-03" db="EMBL/GenBank/DDBJ databases">
        <title>Brevisbacillus phylogenomics.</title>
        <authorList>
            <person name="Dunlap C."/>
        </authorList>
    </citation>
    <scope>NUCLEOTIDE SEQUENCE [LARGE SCALE GENOMIC DNA]</scope>
    <source>
        <strain evidence="1 2">NRRL NRS-1210</strain>
    </source>
</reference>
<gene>
    <name evidence="1" type="ORF">C7R93_20790</name>
</gene>
<accession>A0A2P7UVS8</accession>
<evidence type="ECO:0000313" key="1">
    <source>
        <dbReference type="EMBL" id="PSJ91087.1"/>
    </source>
</evidence>